<dbReference type="Proteomes" id="UP000276133">
    <property type="component" value="Unassembled WGS sequence"/>
</dbReference>
<dbReference type="GO" id="GO:0005576">
    <property type="term" value="C:extracellular region"/>
    <property type="evidence" value="ECO:0007669"/>
    <property type="project" value="InterPro"/>
</dbReference>
<dbReference type="EMBL" id="REGN01000404">
    <property type="protein sequence ID" value="RNA42189.1"/>
    <property type="molecule type" value="Genomic_DNA"/>
</dbReference>
<dbReference type="PROSITE" id="PS00562">
    <property type="entry name" value="CBM1_1"/>
    <property type="match status" value="1"/>
</dbReference>
<dbReference type="PROSITE" id="PS51164">
    <property type="entry name" value="CBM1_2"/>
    <property type="match status" value="4"/>
</dbReference>
<feature type="domain" description="CBM1" evidence="2">
    <location>
        <begin position="147"/>
        <end position="183"/>
    </location>
</feature>
<feature type="domain" description="CBM1" evidence="2">
    <location>
        <begin position="238"/>
        <end position="274"/>
    </location>
</feature>
<sequence length="388" mass="43836">MVFFRFLCVQHSERYSIASPYLTGRRASGRKLVSVARYDSENTSIFSNLNCITINVRVKLFKQRNEKAYIYSSTSLKKFRRLNEFLKCNQFQTIVRHIIETSSRVLAVGIVANLNNLVFLNLVESVKGLSNIDTTIMSNSKSLGITPNIPVWEACGGYGHTGSTECDSSSVCNEVNEWYSRCEPRPNDPNRINEWDQCGGITYYGNTSCQSWLNCVKIHNWYSQCEFYRPYITITPSQKIPVYGTCGGLGHTGITECDISSVCTEVNEWYSRCEPKQNDPSKVNEYGQCEGLTYSGNNVCQTWLTCVKKNNWFWQCEMKSDLSTSNITNIETTELSTFKSTFGTSNSTESNITIRTNDNSTLNSTFETTGLPTFNASFGTNYSTESNI</sequence>
<dbReference type="Pfam" id="PF00734">
    <property type="entry name" value="CBM_1"/>
    <property type="match status" value="4"/>
</dbReference>
<keyword evidence="1" id="KW-0732">Signal</keyword>
<evidence type="ECO:0000313" key="3">
    <source>
        <dbReference type="EMBL" id="RNA42189.1"/>
    </source>
</evidence>
<dbReference type="OrthoDB" id="10035502at2759"/>
<evidence type="ECO:0000259" key="2">
    <source>
        <dbReference type="PROSITE" id="PS51164"/>
    </source>
</evidence>
<gene>
    <name evidence="3" type="ORF">BpHYR1_030913</name>
</gene>
<dbReference type="GO" id="GO:0030248">
    <property type="term" value="F:cellulose binding"/>
    <property type="evidence" value="ECO:0007669"/>
    <property type="project" value="InterPro"/>
</dbReference>
<feature type="domain" description="CBM1" evidence="2">
    <location>
        <begin position="190"/>
        <end position="226"/>
    </location>
</feature>
<protein>
    <submittedName>
        <fullName evidence="3">Fungal cellulose binding domain-containing</fullName>
    </submittedName>
</protein>
<keyword evidence="4" id="KW-1185">Reference proteome</keyword>
<dbReference type="AlphaFoldDB" id="A0A3M7T2R6"/>
<dbReference type="InterPro" id="IPR035971">
    <property type="entry name" value="CBD_sf"/>
</dbReference>
<name>A0A3M7T2R6_BRAPC</name>
<dbReference type="InterPro" id="IPR000254">
    <property type="entry name" value="CBD"/>
</dbReference>
<dbReference type="GO" id="GO:0005975">
    <property type="term" value="P:carbohydrate metabolic process"/>
    <property type="evidence" value="ECO:0007669"/>
    <property type="project" value="InterPro"/>
</dbReference>
<evidence type="ECO:0000256" key="1">
    <source>
        <dbReference type="ARBA" id="ARBA00022729"/>
    </source>
</evidence>
<feature type="domain" description="CBM1" evidence="2">
    <location>
        <begin position="281"/>
        <end position="317"/>
    </location>
</feature>
<accession>A0A3M7T2R6</accession>
<reference evidence="3 4" key="1">
    <citation type="journal article" date="2018" name="Sci. Rep.">
        <title>Genomic signatures of local adaptation to the degree of environmental predictability in rotifers.</title>
        <authorList>
            <person name="Franch-Gras L."/>
            <person name="Hahn C."/>
            <person name="Garcia-Roger E.M."/>
            <person name="Carmona M.J."/>
            <person name="Serra M."/>
            <person name="Gomez A."/>
        </authorList>
    </citation>
    <scope>NUCLEOTIDE SEQUENCE [LARGE SCALE GENOMIC DNA]</scope>
    <source>
        <strain evidence="3">HYR1</strain>
    </source>
</reference>
<evidence type="ECO:0000313" key="4">
    <source>
        <dbReference type="Proteomes" id="UP000276133"/>
    </source>
</evidence>
<dbReference type="SUPFAM" id="SSF57180">
    <property type="entry name" value="Cellulose-binding domain"/>
    <property type="match status" value="4"/>
</dbReference>
<comment type="caution">
    <text evidence="3">The sequence shown here is derived from an EMBL/GenBank/DDBJ whole genome shotgun (WGS) entry which is preliminary data.</text>
</comment>
<dbReference type="SMART" id="SM00236">
    <property type="entry name" value="fCBD"/>
    <property type="match status" value="4"/>
</dbReference>
<feature type="non-terminal residue" evidence="3">
    <location>
        <position position="388"/>
    </location>
</feature>
<organism evidence="3 4">
    <name type="scientific">Brachionus plicatilis</name>
    <name type="common">Marine rotifer</name>
    <name type="synonym">Brachionus muelleri</name>
    <dbReference type="NCBI Taxonomy" id="10195"/>
    <lineage>
        <taxon>Eukaryota</taxon>
        <taxon>Metazoa</taxon>
        <taxon>Spiralia</taxon>
        <taxon>Gnathifera</taxon>
        <taxon>Rotifera</taxon>
        <taxon>Eurotatoria</taxon>
        <taxon>Monogononta</taxon>
        <taxon>Pseudotrocha</taxon>
        <taxon>Ploima</taxon>
        <taxon>Brachionidae</taxon>
        <taxon>Brachionus</taxon>
    </lineage>
</organism>
<dbReference type="STRING" id="10195.A0A3M7T2R6"/>
<proteinExistence type="predicted"/>